<organism evidence="6 7">
    <name type="scientific">Asbolus verrucosus</name>
    <name type="common">Desert ironclad beetle</name>
    <dbReference type="NCBI Taxonomy" id="1661398"/>
    <lineage>
        <taxon>Eukaryota</taxon>
        <taxon>Metazoa</taxon>
        <taxon>Ecdysozoa</taxon>
        <taxon>Arthropoda</taxon>
        <taxon>Hexapoda</taxon>
        <taxon>Insecta</taxon>
        <taxon>Pterygota</taxon>
        <taxon>Neoptera</taxon>
        <taxon>Endopterygota</taxon>
        <taxon>Coleoptera</taxon>
        <taxon>Polyphaga</taxon>
        <taxon>Cucujiformia</taxon>
        <taxon>Tenebrionidae</taxon>
        <taxon>Pimeliinae</taxon>
        <taxon>Asbolus</taxon>
    </lineage>
</organism>
<dbReference type="FunFam" id="2.120.10.30:FF:000065">
    <property type="entry name" value="Hemomucin"/>
    <property type="match status" value="1"/>
</dbReference>
<keyword evidence="2" id="KW-0597">Phosphoprotein</keyword>
<feature type="compositionally biased region" description="Low complexity" evidence="4">
    <location>
        <begin position="436"/>
        <end position="531"/>
    </location>
</feature>
<dbReference type="InterPro" id="IPR018119">
    <property type="entry name" value="Strictosidine_synth_cons-reg"/>
</dbReference>
<feature type="compositionally biased region" description="Low complexity" evidence="4">
    <location>
        <begin position="417"/>
        <end position="429"/>
    </location>
</feature>
<sequence>MGLAGIAKFLTRRAMELILIVLIILFLPKIPPEAKFSESYKVPPVKPFEGGLKLNEKLNDVEIWHKGDMLGPEAFVDYKGELYTTLHGGDVVKLTGNHITPVVKFGKPCKGYHEERICGRPLGMAFDKHGALYVADSYYGLFKVDVSTGKKERLVAIDEQIGGRNVTLPNSVAVTSNGDLFWTDSSTEFILQDGVFDMLADGSGRLIHYDPKTKKNTVLIADLHFANGVALSDDEGFVLVAETARSRIHRYYLKGPKKGTHDIFVDGLPGMTDNLKSDGKGGFIVPLVVAVDADHPGLTQILGPFPLIRKFLARVMGLVEFGFKFVNDIYPNEFSDRGVHLVGHFTTVSFLSPKRVSILHLSKNGEILDSIHGTNKKIAGISEAHVFRDTLYLGSPYNDYIGRISLAKIGWEHLKQAPATTPKPATTTTPTPPTTTTPKTTTTTTPKPTTTTTPKPTTTTTTTPKPTTTTTTTPKATTTTTTTTPKPATTTTPKPTTTTTPQPTTTTAPKPTTTAPKPATTTTAKPAQAQPVKDQPKAVP</sequence>
<feature type="non-terminal residue" evidence="6">
    <location>
        <position position="540"/>
    </location>
</feature>
<reference evidence="6 7" key="1">
    <citation type="submission" date="2017-03" db="EMBL/GenBank/DDBJ databases">
        <title>Genome of the blue death feigning beetle - Asbolus verrucosus.</title>
        <authorList>
            <person name="Rider S.D."/>
        </authorList>
    </citation>
    <scope>NUCLEOTIDE SEQUENCE [LARGE SCALE GENOMIC DNA]</scope>
    <source>
        <strain evidence="6">Butters</strain>
        <tissue evidence="6">Head and leg muscle</tissue>
    </source>
</reference>
<protein>
    <submittedName>
        <fullName evidence="6">Adipocyte plasma membrane-associated protein-like</fullName>
    </submittedName>
</protein>
<dbReference type="OrthoDB" id="5307922at2759"/>
<evidence type="ECO:0000256" key="2">
    <source>
        <dbReference type="ARBA" id="ARBA00022553"/>
    </source>
</evidence>
<dbReference type="EMBL" id="QDEB01040987">
    <property type="protein sequence ID" value="RZC38688.1"/>
    <property type="molecule type" value="Genomic_DNA"/>
</dbReference>
<feature type="region of interest" description="Disordered" evidence="4">
    <location>
        <begin position="417"/>
        <end position="540"/>
    </location>
</feature>
<comment type="caution">
    <text evidence="6">The sequence shown here is derived from an EMBL/GenBank/DDBJ whole genome shotgun (WGS) entry which is preliminary data.</text>
</comment>
<evidence type="ECO:0000256" key="4">
    <source>
        <dbReference type="SAM" id="MobiDB-lite"/>
    </source>
</evidence>
<dbReference type="PANTHER" id="PTHR10426">
    <property type="entry name" value="STRICTOSIDINE SYNTHASE-RELATED"/>
    <property type="match status" value="1"/>
</dbReference>
<dbReference type="Proteomes" id="UP000292052">
    <property type="component" value="Unassembled WGS sequence"/>
</dbReference>
<dbReference type="SUPFAM" id="SSF63829">
    <property type="entry name" value="Calcium-dependent phosphotriesterase"/>
    <property type="match status" value="1"/>
</dbReference>
<dbReference type="Gene3D" id="2.120.10.30">
    <property type="entry name" value="TolB, C-terminal domain"/>
    <property type="match status" value="1"/>
</dbReference>
<dbReference type="InterPro" id="IPR011042">
    <property type="entry name" value="6-blade_b-propeller_TolB-like"/>
</dbReference>
<dbReference type="STRING" id="1661398.A0A482W2B7"/>
<dbReference type="GO" id="GO:0016787">
    <property type="term" value="F:hydrolase activity"/>
    <property type="evidence" value="ECO:0007669"/>
    <property type="project" value="TreeGrafter"/>
</dbReference>
<name>A0A482W2B7_ASBVE</name>
<evidence type="ECO:0000259" key="5">
    <source>
        <dbReference type="Pfam" id="PF03088"/>
    </source>
</evidence>
<dbReference type="AlphaFoldDB" id="A0A482W2B7"/>
<evidence type="ECO:0000256" key="3">
    <source>
        <dbReference type="ARBA" id="ARBA00023180"/>
    </source>
</evidence>
<evidence type="ECO:0000256" key="1">
    <source>
        <dbReference type="ARBA" id="ARBA00009191"/>
    </source>
</evidence>
<comment type="similarity">
    <text evidence="1">Belongs to the strictosidine synthase family.</text>
</comment>
<proteinExistence type="inferred from homology"/>
<evidence type="ECO:0000313" key="6">
    <source>
        <dbReference type="EMBL" id="RZC38688.1"/>
    </source>
</evidence>
<dbReference type="Pfam" id="PF03088">
    <property type="entry name" value="Str_synth"/>
    <property type="match status" value="1"/>
</dbReference>
<keyword evidence="7" id="KW-1185">Reference proteome</keyword>
<dbReference type="Pfam" id="PF20067">
    <property type="entry name" value="SSL_N"/>
    <property type="match status" value="1"/>
</dbReference>
<feature type="domain" description="Strictosidine synthase conserved region" evidence="5">
    <location>
        <begin position="170"/>
        <end position="256"/>
    </location>
</feature>
<keyword evidence="3" id="KW-0325">Glycoprotein</keyword>
<evidence type="ECO:0000313" key="7">
    <source>
        <dbReference type="Proteomes" id="UP000292052"/>
    </source>
</evidence>
<dbReference type="GO" id="GO:0012505">
    <property type="term" value="C:endomembrane system"/>
    <property type="evidence" value="ECO:0007669"/>
    <property type="project" value="TreeGrafter"/>
</dbReference>
<dbReference type="PANTHER" id="PTHR10426:SF88">
    <property type="entry name" value="ADIPOCYTE PLASMA MEMBRANE-ASSOCIATED PROTEIN HEMOMUCIN-RELATED"/>
    <property type="match status" value="1"/>
</dbReference>
<gene>
    <name evidence="6" type="ORF">BDFB_006585</name>
</gene>
<accession>A0A482W2B7</accession>